<keyword evidence="1" id="KW-0732">Signal</keyword>
<sequence length="126" mass="13815">MRFIQLILLLAVFFTAPVLKAGACEMHHKTEKSAGTVSPALHNTKMMAHPANCCSQSPAAHQQKGHCTHDNCTDNSCHPVSIYSLHAVHQLDITELPVAATDYSSGINKMQLASYTYSIWQPPRLS</sequence>
<dbReference type="STRING" id="1285928.SAMN04487894_102254"/>
<dbReference type="OrthoDB" id="679053at2"/>
<feature type="chain" id="PRO_5011780845" evidence="1">
    <location>
        <begin position="22"/>
        <end position="126"/>
    </location>
</feature>
<reference evidence="3" key="1">
    <citation type="submission" date="2016-10" db="EMBL/GenBank/DDBJ databases">
        <authorList>
            <person name="Varghese N."/>
            <person name="Submissions S."/>
        </authorList>
    </citation>
    <scope>NUCLEOTIDE SEQUENCE [LARGE SCALE GENOMIC DNA]</scope>
    <source>
        <strain evidence="3">DSM 25811 / CCM 8410 / LMG 26954 / E90</strain>
    </source>
</reference>
<protein>
    <submittedName>
        <fullName evidence="2">Uncharacterized protein</fullName>
    </submittedName>
</protein>
<dbReference type="RefSeq" id="WP_143019657.1">
    <property type="nucleotide sequence ID" value="NZ_FMZO01000002.1"/>
</dbReference>
<gene>
    <name evidence="2" type="ORF">SAMN04487894_102254</name>
</gene>
<name>A0A1G6L7Z8_NIADE</name>
<dbReference type="AlphaFoldDB" id="A0A1G6L7Z8"/>
<evidence type="ECO:0000313" key="3">
    <source>
        <dbReference type="Proteomes" id="UP000198757"/>
    </source>
</evidence>
<accession>A0A1G6L7Z8</accession>
<evidence type="ECO:0000256" key="1">
    <source>
        <dbReference type="SAM" id="SignalP"/>
    </source>
</evidence>
<evidence type="ECO:0000313" key="2">
    <source>
        <dbReference type="EMBL" id="SDC39419.1"/>
    </source>
</evidence>
<dbReference type="EMBL" id="FMZO01000002">
    <property type="protein sequence ID" value="SDC39419.1"/>
    <property type="molecule type" value="Genomic_DNA"/>
</dbReference>
<feature type="signal peptide" evidence="1">
    <location>
        <begin position="1"/>
        <end position="21"/>
    </location>
</feature>
<keyword evidence="3" id="KW-1185">Reference proteome</keyword>
<proteinExistence type="predicted"/>
<organism evidence="2 3">
    <name type="scientific">Niabella drilacis (strain DSM 25811 / CCM 8410 / CCUG 62505 / LMG 26954 / E90)</name>
    <dbReference type="NCBI Taxonomy" id="1285928"/>
    <lineage>
        <taxon>Bacteria</taxon>
        <taxon>Pseudomonadati</taxon>
        <taxon>Bacteroidota</taxon>
        <taxon>Chitinophagia</taxon>
        <taxon>Chitinophagales</taxon>
        <taxon>Chitinophagaceae</taxon>
        <taxon>Niabella</taxon>
    </lineage>
</organism>
<dbReference type="Proteomes" id="UP000198757">
    <property type="component" value="Unassembled WGS sequence"/>
</dbReference>